<dbReference type="AlphaFoldDB" id="G9QLY7"/>
<organism evidence="1 2">
    <name type="scientific">Bacillus smithii 7_3_47FAA</name>
    <dbReference type="NCBI Taxonomy" id="665952"/>
    <lineage>
        <taxon>Bacteria</taxon>
        <taxon>Bacillati</taxon>
        <taxon>Bacillota</taxon>
        <taxon>Bacilli</taxon>
        <taxon>Bacillales</taxon>
        <taxon>Bacillaceae</taxon>
        <taxon>Bacillus</taxon>
    </lineage>
</organism>
<comment type="caution">
    <text evidence="1">The sequence shown here is derived from an EMBL/GenBank/DDBJ whole genome shotgun (WGS) entry which is preliminary data.</text>
</comment>
<reference evidence="1 2" key="1">
    <citation type="submission" date="2011-09" db="EMBL/GenBank/DDBJ databases">
        <title>The Genome Sequence of Bacillus smithii 7_3_47FAA.</title>
        <authorList>
            <consortium name="The Broad Institute Genome Sequencing Platform"/>
            <person name="Earl A."/>
            <person name="Ward D."/>
            <person name="Feldgarden M."/>
            <person name="Gevers D."/>
            <person name="Daigneault M."/>
            <person name="Strauss J."/>
            <person name="Allen-Vercoe E."/>
            <person name="Young S.K."/>
            <person name="Zeng Q."/>
            <person name="Gargeya S."/>
            <person name="Fitzgerald M."/>
            <person name="Haas B."/>
            <person name="Abouelleil A."/>
            <person name="Alvarado L."/>
            <person name="Arachchi H.M."/>
            <person name="Berlin A."/>
            <person name="Brown A."/>
            <person name="Chapman S.B."/>
            <person name="Chen Z."/>
            <person name="Dunbar C."/>
            <person name="Freedman E."/>
            <person name="Gearin G."/>
            <person name="Goldberg J."/>
            <person name="Griggs A."/>
            <person name="Gujja S."/>
            <person name="Heiman D."/>
            <person name="Howarth C."/>
            <person name="Larson L."/>
            <person name="Lui A."/>
            <person name="MacDonald P.J.P."/>
            <person name="Montmayeur A."/>
            <person name="Murphy C."/>
            <person name="Neiman D."/>
            <person name="Pearson M."/>
            <person name="Priest M."/>
            <person name="Roberts A."/>
            <person name="Saif S."/>
            <person name="Shea T."/>
            <person name="Shenoy N."/>
            <person name="Sisk P."/>
            <person name="Stolte C."/>
            <person name="Sykes S."/>
            <person name="Wortman J."/>
            <person name="Nusbaum C."/>
            <person name="Birren B."/>
        </authorList>
    </citation>
    <scope>NUCLEOTIDE SEQUENCE [LARGE SCALE GENOMIC DNA]</scope>
    <source>
        <strain evidence="1 2">7_3_47FAA</strain>
    </source>
</reference>
<dbReference type="InterPro" id="IPR041881">
    <property type="entry name" value="PqqD_sf"/>
</dbReference>
<gene>
    <name evidence="1" type="ORF">HMPREF1015_02045</name>
</gene>
<dbReference type="Gene3D" id="1.10.10.1150">
    <property type="entry name" value="Coenzyme PQQ synthesis protein D (PqqD)"/>
    <property type="match status" value="1"/>
</dbReference>
<keyword evidence="2" id="KW-1185">Reference proteome</keyword>
<name>G9QLY7_9BACI</name>
<sequence length="111" mass="13141">MIRRKKNLLEMVPVLKDNLKIDHENQRLIVPRTNLIERFSVRFLKQPSERKIQLDDLGFFVIRHIDGKSTVLELANVVETKLGDKASPVLERLVTFLSILESYDWLKWKEK</sequence>
<proteinExistence type="predicted"/>
<dbReference type="PATRIC" id="fig|665952.3.peg.2086"/>
<dbReference type="HOGENOM" id="CLU_150513_0_0_9"/>
<dbReference type="Proteomes" id="UP000011747">
    <property type="component" value="Unassembled WGS sequence"/>
</dbReference>
<dbReference type="EMBL" id="ACWF01000109">
    <property type="protein sequence ID" value="EHL77651.1"/>
    <property type="molecule type" value="Genomic_DNA"/>
</dbReference>
<evidence type="ECO:0008006" key="3">
    <source>
        <dbReference type="Google" id="ProtNLM"/>
    </source>
</evidence>
<evidence type="ECO:0000313" key="2">
    <source>
        <dbReference type="Proteomes" id="UP000011747"/>
    </source>
</evidence>
<accession>G9QLY7</accession>
<protein>
    <recommendedName>
        <fullName evidence="3">Coenzyme PQQ synthesis protein D (PqqD)</fullName>
    </recommendedName>
</protein>
<evidence type="ECO:0000313" key="1">
    <source>
        <dbReference type="EMBL" id="EHL77651.1"/>
    </source>
</evidence>